<dbReference type="SUPFAM" id="SSF52172">
    <property type="entry name" value="CheY-like"/>
    <property type="match status" value="3"/>
</dbReference>
<dbReference type="PANTHER" id="PTHR44757:SF2">
    <property type="entry name" value="BIOFILM ARCHITECTURE MAINTENANCE PROTEIN MBAA"/>
    <property type="match status" value="1"/>
</dbReference>
<feature type="domain" description="PAC" evidence="20">
    <location>
        <begin position="817"/>
        <end position="871"/>
    </location>
</feature>
<feature type="transmembrane region" description="Helical" evidence="16">
    <location>
        <begin position="21"/>
        <end position="39"/>
    </location>
</feature>
<evidence type="ECO:0000256" key="5">
    <source>
        <dbReference type="ARBA" id="ARBA00022679"/>
    </source>
</evidence>
<dbReference type="SMART" id="SM00387">
    <property type="entry name" value="HATPase_c"/>
    <property type="match status" value="1"/>
</dbReference>
<proteinExistence type="predicted"/>
<keyword evidence="7" id="KW-0547">Nucleotide-binding</keyword>
<dbReference type="InterPro" id="IPR000014">
    <property type="entry name" value="PAS"/>
</dbReference>
<evidence type="ECO:0000259" key="18">
    <source>
        <dbReference type="PROSITE" id="PS50110"/>
    </source>
</evidence>
<dbReference type="InterPro" id="IPR038318">
    <property type="entry name" value="KdpD_sf"/>
</dbReference>
<dbReference type="InterPro" id="IPR000160">
    <property type="entry name" value="GGDEF_dom"/>
</dbReference>
<dbReference type="InterPro" id="IPR001633">
    <property type="entry name" value="EAL_dom"/>
</dbReference>
<feature type="domain" description="PAS" evidence="19">
    <location>
        <begin position="132"/>
        <end position="202"/>
    </location>
</feature>
<dbReference type="PROSITE" id="PS50113">
    <property type="entry name" value="PAC"/>
    <property type="match status" value="8"/>
</dbReference>
<evidence type="ECO:0000256" key="12">
    <source>
        <dbReference type="ARBA" id="ARBA00023136"/>
    </source>
</evidence>
<dbReference type="InterPro" id="IPR035919">
    <property type="entry name" value="EAL_sf"/>
</dbReference>
<dbReference type="Pfam" id="PF00990">
    <property type="entry name" value="GGDEF"/>
    <property type="match status" value="1"/>
</dbReference>
<keyword evidence="6 16" id="KW-0812">Transmembrane</keyword>
<dbReference type="PROSITE" id="PS50887">
    <property type="entry name" value="GGDEF"/>
    <property type="match status" value="1"/>
</dbReference>
<feature type="modified residue" description="4-aspartylphosphate" evidence="14">
    <location>
        <position position="1331"/>
    </location>
</feature>
<dbReference type="EC" id="2.7.13.3" evidence="3"/>
<evidence type="ECO:0000256" key="2">
    <source>
        <dbReference type="ARBA" id="ARBA00004141"/>
    </source>
</evidence>
<reference evidence="25" key="1">
    <citation type="journal article" date="2019" name="Int. J. Syst. Evol. Microbiol.">
        <title>The Global Catalogue of Microorganisms (GCM) 10K type strain sequencing project: providing services to taxonomists for standard genome sequencing and annotation.</title>
        <authorList>
            <consortium name="The Broad Institute Genomics Platform"/>
            <consortium name="The Broad Institute Genome Sequencing Center for Infectious Disease"/>
            <person name="Wu L."/>
            <person name="Ma J."/>
        </authorList>
    </citation>
    <scope>NUCLEOTIDE SEQUENCE [LARGE SCALE GENOMIC DNA]</scope>
    <source>
        <strain evidence="25">CGMCC 4.7608</strain>
    </source>
</reference>
<name>A0ABV9A1M3_9NEIS</name>
<dbReference type="InterPro" id="IPR035965">
    <property type="entry name" value="PAS-like_dom_sf"/>
</dbReference>
<dbReference type="Gene3D" id="3.30.70.270">
    <property type="match status" value="1"/>
</dbReference>
<evidence type="ECO:0000256" key="4">
    <source>
        <dbReference type="ARBA" id="ARBA00022553"/>
    </source>
</evidence>
<dbReference type="Gene3D" id="1.10.287.130">
    <property type="match status" value="1"/>
</dbReference>
<dbReference type="PROSITE" id="PS50112">
    <property type="entry name" value="PAS"/>
    <property type="match status" value="5"/>
</dbReference>
<dbReference type="InterPro" id="IPR003594">
    <property type="entry name" value="HATPase_dom"/>
</dbReference>
<dbReference type="Gene3D" id="1.20.120.620">
    <property type="entry name" value="Backbone structure of the membrane domain of e. Coli histidine kinase receptor kdpd"/>
    <property type="match status" value="1"/>
</dbReference>
<sequence>MIDPKPGRRRLQALFAAPYRRIGLSVLIPLLALSLQWPLWDWMRPYAWFLFYPAVFLSAALGGLEGGLIATALSVFIVWYLFIPPQWSFAITKPADAVSIAMFSLCGVMLSLFSQGLISRRSRVAEDELTRQQALLRAIIDNSTAIIFVKDDAGHYLLTNQRYPELFHLDADAMRGLRDEDLFPAEVAANLRRADQEVIRSGQAREYEETVPLSDGTHTYLVLKFPLLDAHGQVYAVCGIASDISARKQVEAEQGQREELLREMSAIAQVGGWWFDPASGNGGWTSEVARIHDLPVDAPVNTRLGLGFFHGEDRRRIETAVRRVVTDAEPYDLELQLISASGRRKWVRTSGRPVLENGRVVSVRGAMQDISDRKAMENALQESEERLQLFIEHAPAALAMFDWGMRYLAASRRWLEDYRLDGAIIGRCHYDVFPEIPESWRLVHRRALDGEVIRQEEERFARQDGSVQWLCWEVRPWHGRDGAIGGIVIFTEDITARKLMEEDRHRLAEALDQSAQPVVMTDAARRILYVNAAFGELMGYPLDELVGSSIARFIPDDPSRREERARLEQQVIEQGRWTGELVRVASDGEVIPVYASITAMHDLSGIFCGFFGTYNDLRPLREKTRELASAEARYRRVLDHAADAVLVADADGRYQYVNLQACQLLGYEEAEILGRRVGEFSAEARSADSRALFQRLLSNEQLSAEMLLRRKDGSEVPVEVNAIRLPDGSIYGAFRDITLRRQAAERIRQLSMAVEQSPECIVITDLDARIEYVNEAFVRNTGYSRDEVIGRTPDLLQSGNTPRQTFVELWAALRAGKPWKGELYNRRKDGSEYVDFAHIAPIRQPDGRISHYLSLQEDISEKKQLGRELDLYRHHLEDMVATRTAEVRATSAKLQITQFAMDSVGIGIHWLDAASGRLIYVNRYAAELLGYGVEDMLRLHVSDIDPKLTPQAYADMMQTLRGQRHAQFETWQRTRDGNSVAVEMTCYYLPGESEEPEKIIAFVTDITRRKDTEQALVRAKEAAETANVAKSAFVANMSHEIRTPLNAIIGFTHLLMRAQPRPEQQSKLEKVLVASGHLLTIINDILDLSKIEAGKLALEQTDFSIGMLFDHVRSLIGESAQAKGLRVEVDCAAVPAWLRGDPTRLRQSLLNYAGNAVKFTEQGTVTLRARLLGQQGEKRQLRFEVEDTGIGIPAAKLSGLFQAFQQADDSTTRRYGGTGLGLAITQRLAALMGGEVGVDSREGQGSTFWFTAWLELGEKHVAAAAEEASETEAQLRRRAAAKVLVVEDDAINQEVALWMLGSVGLKADLARNGREAVESVAATRYDLILMDVQMPEMDGLEATRLIRELPGRRDTPVLAMTANAFDEDRKHCLAAGMNDFVAKPVDPEQLFGMLLKWLPMPENGAYPLEPSLPPGAARRALLMALPGLDLEAGLRMVGDLTRLERLLHKFVPAHQQDMARLEQLLAAGELDEGRHIAHALKGAAGSLGLTRAQAEAAALEAALRLGQSGPELAALIQSLDHGLKQLGAALEALPKAETVAAEPDGEAPPDAPTVLVVDDNPEVLQVVSEMLSPRYRVSTAAASQRGLLTATQQPPDLILLDVMMPELDGYGVLRALRGQAATCEVPVIFLTALDAPGDEEKGLELGAVDYIAKPIRPSLLLARVQAQLELKAARDALRHQNARLEAEVARRMAENELILNSAAEGIFGIDIDGVIRFINPAAAAMLGYHETELLGRDAGACLSVADETADGPLRAMLRSGQEARACEDAFRHKDGSALPVEFSAVPMHSGGLQLGAVVSFTDIRERQRYIQQLERQSNFDELTGLPNRNLLRDRLSQALRSCRREQHRLEVLALNLNRFKGINDTLGREAGDDLLRQLAQRLEGIAKADTLARLGGDEFILFSQGEMAGAALAQAVLKLLAEPFEAAGREVFLSGSIGIAVFPKDGRNGDDLLRNALAAVYQAKGVGGYGVRYYAAEMNARSLELLELENDLRRGLTRDELVLHFQPQVKLHGGELFGCEALVRWQHPRHGLLLPAEFIPLAEASGLIVPLGEWVLRAACAQAKAWQDAGLPPVTMSVNVSAHQFAAMDVCELTRRVLVDTGLAPEWLELELTESAMMADSEAFVRATQQLKALGIMLTIDDFGTGFSSLSYLKRLSLDRLKIDQSFVRDLDCDPNSASIATAILSLARGLKLAVIAEGVETEAQAAFLRGRGCDEMQGFYFSRPQPAPAFAQILREGRRLDCGDEATAASKLVLLGEPSAIQAALAGTLERDGCQVLAASSESEALAWLVRQDAGAVIADIRSAQMDGLAFLDRVRAQHPHCVRIVLTDRAATPDEADPTRR</sequence>
<dbReference type="Pfam" id="PF13426">
    <property type="entry name" value="PAS_9"/>
    <property type="match status" value="4"/>
</dbReference>
<comment type="caution">
    <text evidence="24">The sequence shown here is derived from an EMBL/GenBank/DDBJ whole genome shotgun (WGS) entry which is preliminary data.</text>
</comment>
<dbReference type="Pfam" id="PF08448">
    <property type="entry name" value="PAS_4"/>
    <property type="match status" value="2"/>
</dbReference>
<dbReference type="SMART" id="SM00052">
    <property type="entry name" value="EAL"/>
    <property type="match status" value="1"/>
</dbReference>
<dbReference type="SUPFAM" id="SSF47384">
    <property type="entry name" value="Homodimeric domain of signal transducing histidine kinase"/>
    <property type="match status" value="1"/>
</dbReference>
<dbReference type="PROSITE" id="PS50109">
    <property type="entry name" value="HIS_KIN"/>
    <property type="match status" value="1"/>
</dbReference>
<dbReference type="Pfam" id="PF13493">
    <property type="entry name" value="DUF4118"/>
    <property type="match status" value="1"/>
</dbReference>
<dbReference type="CDD" id="cd17546">
    <property type="entry name" value="REC_hyHK_CKI1_RcsC-like"/>
    <property type="match status" value="1"/>
</dbReference>
<dbReference type="SUPFAM" id="SSF55874">
    <property type="entry name" value="ATPase domain of HSP90 chaperone/DNA topoisomerase II/histidine kinase"/>
    <property type="match status" value="1"/>
</dbReference>
<feature type="domain" description="Response regulatory" evidence="18">
    <location>
        <begin position="1282"/>
        <end position="1398"/>
    </location>
</feature>
<comment type="subcellular location">
    <subcellularLocation>
        <location evidence="2">Membrane</location>
        <topology evidence="2">Multi-pass membrane protein</topology>
    </subcellularLocation>
</comment>
<feature type="transmembrane region" description="Helical" evidence="16">
    <location>
        <begin position="51"/>
        <end position="83"/>
    </location>
</feature>
<feature type="modified residue" description="4-aspartylphosphate" evidence="14">
    <location>
        <position position="1601"/>
    </location>
</feature>
<dbReference type="SUPFAM" id="SSF55073">
    <property type="entry name" value="Nucleotide cyclase"/>
    <property type="match status" value="1"/>
</dbReference>
<evidence type="ECO:0000256" key="6">
    <source>
        <dbReference type="ARBA" id="ARBA00022692"/>
    </source>
</evidence>
<dbReference type="PRINTS" id="PR00344">
    <property type="entry name" value="BCTRLSENSOR"/>
</dbReference>
<dbReference type="Pfam" id="PF01627">
    <property type="entry name" value="Hpt"/>
    <property type="match status" value="1"/>
</dbReference>
<feature type="transmembrane region" description="Helical" evidence="16">
    <location>
        <begin position="95"/>
        <end position="113"/>
    </location>
</feature>
<keyword evidence="11" id="KW-0902">Two-component regulatory system</keyword>
<dbReference type="InterPro" id="IPR008207">
    <property type="entry name" value="Sig_transdc_His_kin_Hpt_dom"/>
</dbReference>
<feature type="domain" description="EAL" evidence="21">
    <location>
        <begin position="1985"/>
        <end position="2239"/>
    </location>
</feature>
<evidence type="ECO:0000313" key="24">
    <source>
        <dbReference type="EMBL" id="MFC4491606.1"/>
    </source>
</evidence>
<feature type="domain" description="PAC" evidence="20">
    <location>
        <begin position="205"/>
        <end position="256"/>
    </location>
</feature>
<dbReference type="InterPro" id="IPR036097">
    <property type="entry name" value="HisK_dim/P_sf"/>
</dbReference>
<evidence type="ECO:0000256" key="15">
    <source>
        <dbReference type="SAM" id="Coils"/>
    </source>
</evidence>
<feature type="modified residue" description="Phosphohistidine" evidence="13">
    <location>
        <position position="1478"/>
    </location>
</feature>
<dbReference type="SMART" id="SM00388">
    <property type="entry name" value="HisKA"/>
    <property type="match status" value="1"/>
</dbReference>
<feature type="domain" description="PAS" evidence="19">
    <location>
        <begin position="630"/>
        <end position="700"/>
    </location>
</feature>
<dbReference type="PROSITE" id="PS50894">
    <property type="entry name" value="HPT"/>
    <property type="match status" value="1"/>
</dbReference>
<feature type="modified residue" description="4-aspartylphosphate" evidence="14">
    <location>
        <position position="2301"/>
    </location>
</feature>
<dbReference type="NCBIfam" id="TIGR00254">
    <property type="entry name" value="GGDEF"/>
    <property type="match status" value="1"/>
</dbReference>
<keyword evidence="5" id="KW-0808">Transferase</keyword>
<feature type="domain" description="Response regulatory" evidence="18">
    <location>
        <begin position="1553"/>
        <end position="1668"/>
    </location>
</feature>
<evidence type="ECO:0000259" key="19">
    <source>
        <dbReference type="PROSITE" id="PS50112"/>
    </source>
</evidence>
<dbReference type="Pfam" id="PF00989">
    <property type="entry name" value="PAS"/>
    <property type="match status" value="1"/>
</dbReference>
<evidence type="ECO:0000256" key="10">
    <source>
        <dbReference type="ARBA" id="ARBA00022989"/>
    </source>
</evidence>
<evidence type="ECO:0000313" key="25">
    <source>
        <dbReference type="Proteomes" id="UP001595999"/>
    </source>
</evidence>
<evidence type="ECO:0000256" key="3">
    <source>
        <dbReference type="ARBA" id="ARBA00012438"/>
    </source>
</evidence>
<dbReference type="CDD" id="cd01949">
    <property type="entry name" value="GGDEF"/>
    <property type="match status" value="1"/>
</dbReference>
<feature type="domain" description="PAC" evidence="20">
    <location>
        <begin position="331"/>
        <end position="382"/>
    </location>
</feature>
<dbReference type="PROSITE" id="PS50110">
    <property type="entry name" value="RESPONSE_REGULATORY"/>
    <property type="match status" value="3"/>
</dbReference>
<dbReference type="InterPro" id="IPR005467">
    <property type="entry name" value="His_kinase_dom"/>
</dbReference>
<dbReference type="SMART" id="SM00091">
    <property type="entry name" value="PAS"/>
    <property type="match status" value="6"/>
</dbReference>
<keyword evidence="10 16" id="KW-1133">Transmembrane helix</keyword>
<dbReference type="SMART" id="SM00086">
    <property type="entry name" value="PAC"/>
    <property type="match status" value="7"/>
</dbReference>
<evidence type="ECO:0000256" key="13">
    <source>
        <dbReference type="PROSITE-ProRule" id="PRU00110"/>
    </source>
</evidence>
<dbReference type="Pfam" id="PF00072">
    <property type="entry name" value="Response_reg"/>
    <property type="match status" value="3"/>
</dbReference>
<dbReference type="InterPro" id="IPR013767">
    <property type="entry name" value="PAS_fold"/>
</dbReference>
<feature type="domain" description="PAC" evidence="20">
    <location>
        <begin position="1764"/>
        <end position="1815"/>
    </location>
</feature>
<dbReference type="InterPro" id="IPR013655">
    <property type="entry name" value="PAS_fold_3"/>
</dbReference>
<evidence type="ECO:0000259" key="21">
    <source>
        <dbReference type="PROSITE" id="PS50883"/>
    </source>
</evidence>
<dbReference type="InterPro" id="IPR013656">
    <property type="entry name" value="PAS_4"/>
</dbReference>
<accession>A0ABV9A1M3</accession>
<evidence type="ECO:0000256" key="8">
    <source>
        <dbReference type="ARBA" id="ARBA00022777"/>
    </source>
</evidence>
<dbReference type="CDD" id="cd16922">
    <property type="entry name" value="HATPase_EvgS-ArcB-TorS-like"/>
    <property type="match status" value="1"/>
</dbReference>
<feature type="domain" description="PAC" evidence="20">
    <location>
        <begin position="964"/>
        <end position="1018"/>
    </location>
</feature>
<dbReference type="Proteomes" id="UP001595999">
    <property type="component" value="Unassembled WGS sequence"/>
</dbReference>
<dbReference type="PROSITE" id="PS50883">
    <property type="entry name" value="EAL"/>
    <property type="match status" value="1"/>
</dbReference>
<dbReference type="SMART" id="SM00448">
    <property type="entry name" value="REC"/>
    <property type="match status" value="2"/>
</dbReference>
<dbReference type="CDD" id="cd00130">
    <property type="entry name" value="PAS"/>
    <property type="match status" value="8"/>
</dbReference>
<dbReference type="NCBIfam" id="TIGR00229">
    <property type="entry name" value="sensory_box"/>
    <property type="match status" value="8"/>
</dbReference>
<feature type="domain" description="PAS" evidence="19">
    <location>
        <begin position="746"/>
        <end position="792"/>
    </location>
</feature>
<protein>
    <recommendedName>
        <fullName evidence="3">histidine kinase</fullName>
        <ecNumber evidence="3">2.7.13.3</ecNumber>
    </recommendedName>
</protein>
<dbReference type="InterPro" id="IPR043128">
    <property type="entry name" value="Rev_trsase/Diguanyl_cyclase"/>
</dbReference>
<dbReference type="InterPro" id="IPR036890">
    <property type="entry name" value="HATPase_C_sf"/>
</dbReference>
<keyword evidence="9" id="KW-0067">ATP-binding</keyword>
<keyword evidence="12 16" id="KW-0472">Membrane</keyword>
<dbReference type="CDD" id="cd01948">
    <property type="entry name" value="EAL"/>
    <property type="match status" value="1"/>
</dbReference>
<dbReference type="InterPro" id="IPR001789">
    <property type="entry name" value="Sig_transdc_resp-reg_receiver"/>
</dbReference>
<feature type="domain" description="PAC" evidence="20">
    <location>
        <begin position="702"/>
        <end position="749"/>
    </location>
</feature>
<dbReference type="Gene3D" id="3.40.50.2300">
    <property type="match status" value="3"/>
</dbReference>
<dbReference type="InterPro" id="IPR003661">
    <property type="entry name" value="HisK_dim/P_dom"/>
</dbReference>
<feature type="domain" description="HPt" evidence="23">
    <location>
        <begin position="1439"/>
        <end position="1533"/>
    </location>
</feature>
<feature type="domain" description="PAS" evidence="19">
    <location>
        <begin position="1691"/>
        <end position="1736"/>
    </location>
</feature>
<dbReference type="EMBL" id="JBHSEK010000015">
    <property type="protein sequence ID" value="MFC4491606.1"/>
    <property type="molecule type" value="Genomic_DNA"/>
</dbReference>
<evidence type="ECO:0000256" key="9">
    <source>
        <dbReference type="ARBA" id="ARBA00022840"/>
    </source>
</evidence>
<dbReference type="PANTHER" id="PTHR44757">
    <property type="entry name" value="DIGUANYLATE CYCLASE DGCP"/>
    <property type="match status" value="1"/>
</dbReference>
<feature type="coiled-coil region" evidence="15">
    <location>
        <begin position="1663"/>
        <end position="1694"/>
    </location>
</feature>
<dbReference type="SUPFAM" id="SSF55785">
    <property type="entry name" value="PYP-like sensor domain (PAS domain)"/>
    <property type="match status" value="8"/>
</dbReference>
<dbReference type="CDD" id="cd00082">
    <property type="entry name" value="HisKA"/>
    <property type="match status" value="1"/>
</dbReference>
<dbReference type="Pfam" id="PF08447">
    <property type="entry name" value="PAS_3"/>
    <property type="match status" value="1"/>
</dbReference>
<evidence type="ECO:0000256" key="11">
    <source>
        <dbReference type="ARBA" id="ARBA00023012"/>
    </source>
</evidence>
<dbReference type="SUPFAM" id="SSF47226">
    <property type="entry name" value="Histidine-containing phosphotransfer domain, HPT domain"/>
    <property type="match status" value="1"/>
</dbReference>
<organism evidence="24 25">
    <name type="scientific">Chromobacterium aquaticum</name>
    <dbReference type="NCBI Taxonomy" id="467180"/>
    <lineage>
        <taxon>Bacteria</taxon>
        <taxon>Pseudomonadati</taxon>
        <taxon>Pseudomonadota</taxon>
        <taxon>Betaproteobacteria</taxon>
        <taxon>Neisseriales</taxon>
        <taxon>Chromobacteriaceae</taxon>
        <taxon>Chromobacterium</taxon>
    </lineage>
</organism>
<evidence type="ECO:0000259" key="23">
    <source>
        <dbReference type="PROSITE" id="PS50894"/>
    </source>
</evidence>
<dbReference type="Gene3D" id="3.20.20.450">
    <property type="entry name" value="EAL domain"/>
    <property type="match status" value="1"/>
</dbReference>
<dbReference type="Pfam" id="PF00512">
    <property type="entry name" value="HisKA"/>
    <property type="match status" value="1"/>
</dbReference>
<dbReference type="InterPro" id="IPR001610">
    <property type="entry name" value="PAC"/>
</dbReference>
<dbReference type="InterPro" id="IPR029787">
    <property type="entry name" value="Nucleotide_cyclase"/>
</dbReference>
<dbReference type="InterPro" id="IPR011006">
    <property type="entry name" value="CheY-like_superfamily"/>
</dbReference>
<dbReference type="SUPFAM" id="SSF141868">
    <property type="entry name" value="EAL domain-like"/>
    <property type="match status" value="1"/>
</dbReference>
<evidence type="ECO:0000256" key="16">
    <source>
        <dbReference type="SAM" id="Phobius"/>
    </source>
</evidence>
<evidence type="ECO:0000259" key="20">
    <source>
        <dbReference type="PROSITE" id="PS50113"/>
    </source>
</evidence>
<feature type="domain" description="Response regulatory" evidence="18">
    <location>
        <begin position="2252"/>
        <end position="2343"/>
    </location>
</feature>
<dbReference type="Gene3D" id="3.30.450.20">
    <property type="entry name" value="PAS domain"/>
    <property type="match status" value="8"/>
</dbReference>
<feature type="domain" description="PAC" evidence="20">
    <location>
        <begin position="454"/>
        <end position="506"/>
    </location>
</feature>
<dbReference type="Gene3D" id="1.20.120.160">
    <property type="entry name" value="HPT domain"/>
    <property type="match status" value="1"/>
</dbReference>
<dbReference type="RefSeq" id="WP_269325977.1">
    <property type="nucleotide sequence ID" value="NZ_JAJOHW010000049.1"/>
</dbReference>
<keyword evidence="8" id="KW-0418">Kinase</keyword>
<keyword evidence="25" id="KW-1185">Reference proteome</keyword>
<keyword evidence="4 14" id="KW-0597">Phosphoprotein</keyword>
<dbReference type="InterPro" id="IPR004358">
    <property type="entry name" value="Sig_transdc_His_kin-like_C"/>
</dbReference>
<dbReference type="InterPro" id="IPR036641">
    <property type="entry name" value="HPT_dom_sf"/>
</dbReference>
<dbReference type="InterPro" id="IPR025201">
    <property type="entry name" value="KdpD_TM"/>
</dbReference>
<feature type="domain" description="GGDEF" evidence="22">
    <location>
        <begin position="1847"/>
        <end position="1976"/>
    </location>
</feature>
<evidence type="ECO:0000256" key="7">
    <source>
        <dbReference type="ARBA" id="ARBA00022741"/>
    </source>
</evidence>
<gene>
    <name evidence="24" type="ORF">ACFO0R_18505</name>
</gene>
<dbReference type="InterPro" id="IPR000700">
    <property type="entry name" value="PAS-assoc_C"/>
</dbReference>
<dbReference type="SMART" id="SM00267">
    <property type="entry name" value="GGDEF"/>
    <property type="match status" value="1"/>
</dbReference>
<dbReference type="Gene3D" id="3.30.565.10">
    <property type="entry name" value="Histidine kinase-like ATPase, C-terminal domain"/>
    <property type="match status" value="1"/>
</dbReference>
<dbReference type="Pfam" id="PF00563">
    <property type="entry name" value="EAL"/>
    <property type="match status" value="1"/>
</dbReference>
<feature type="domain" description="Histidine kinase" evidence="17">
    <location>
        <begin position="1036"/>
        <end position="1256"/>
    </location>
</feature>
<dbReference type="Pfam" id="PF02518">
    <property type="entry name" value="HATPase_c"/>
    <property type="match status" value="1"/>
</dbReference>
<comment type="catalytic activity">
    <reaction evidence="1">
        <text>ATP + protein L-histidine = ADP + protein N-phospho-L-histidine.</text>
        <dbReference type="EC" id="2.7.13.3"/>
    </reaction>
</comment>
<keyword evidence="15" id="KW-0175">Coiled coil</keyword>
<feature type="domain" description="PAC" evidence="20">
    <location>
        <begin position="577"/>
        <end position="629"/>
    </location>
</feature>
<evidence type="ECO:0000259" key="17">
    <source>
        <dbReference type="PROSITE" id="PS50109"/>
    </source>
</evidence>
<dbReference type="InterPro" id="IPR052155">
    <property type="entry name" value="Biofilm_reg_signaling"/>
</dbReference>
<evidence type="ECO:0000259" key="22">
    <source>
        <dbReference type="PROSITE" id="PS50887"/>
    </source>
</evidence>
<evidence type="ECO:0000256" key="14">
    <source>
        <dbReference type="PROSITE-ProRule" id="PRU00169"/>
    </source>
</evidence>
<evidence type="ECO:0000256" key="1">
    <source>
        <dbReference type="ARBA" id="ARBA00000085"/>
    </source>
</evidence>
<feature type="domain" description="PAS" evidence="19">
    <location>
        <begin position="503"/>
        <end position="575"/>
    </location>
</feature>